<evidence type="ECO:0000256" key="1">
    <source>
        <dbReference type="SAM" id="MobiDB-lite"/>
    </source>
</evidence>
<organism evidence="2 3">
    <name type="scientific">Eiseniibacteriota bacterium</name>
    <dbReference type="NCBI Taxonomy" id="2212470"/>
    <lineage>
        <taxon>Bacteria</taxon>
        <taxon>Candidatus Eiseniibacteriota</taxon>
    </lineage>
</organism>
<name>A0A948RU54_UNCEI</name>
<evidence type="ECO:0000313" key="2">
    <source>
        <dbReference type="EMBL" id="MBU2690031.1"/>
    </source>
</evidence>
<accession>A0A948RU54</accession>
<evidence type="ECO:0000313" key="3">
    <source>
        <dbReference type="Proteomes" id="UP000777784"/>
    </source>
</evidence>
<dbReference type="Proteomes" id="UP000777784">
    <property type="component" value="Unassembled WGS sequence"/>
</dbReference>
<feature type="region of interest" description="Disordered" evidence="1">
    <location>
        <begin position="71"/>
        <end position="102"/>
    </location>
</feature>
<comment type="caution">
    <text evidence="2">The sequence shown here is derived from an EMBL/GenBank/DDBJ whole genome shotgun (WGS) entry which is preliminary data.</text>
</comment>
<proteinExistence type="predicted"/>
<gene>
    <name evidence="2" type="ORF">KJ970_03825</name>
</gene>
<protein>
    <submittedName>
        <fullName evidence="2">Uncharacterized protein</fullName>
    </submittedName>
</protein>
<dbReference type="EMBL" id="JAHJDP010000023">
    <property type="protein sequence ID" value="MBU2690031.1"/>
    <property type="molecule type" value="Genomic_DNA"/>
</dbReference>
<sequence length="102" mass="11357">MENGWRDEWVCPCVGVWLNGRREKLEFGFNNVWGNVEGEYRDLDDLTGIDGNLSVNPVLRDSLDFRLMDDSDLRDKGNPQFTDVDGSPPDLGIEGGPSAAGR</sequence>
<dbReference type="AlphaFoldDB" id="A0A948RU54"/>
<reference evidence="2" key="1">
    <citation type="submission" date="2021-05" db="EMBL/GenBank/DDBJ databases">
        <title>Energy efficiency and biological interactions define the core microbiome of deep oligotrophic groundwater.</title>
        <authorList>
            <person name="Mehrshad M."/>
            <person name="Lopez-Fernandez M."/>
            <person name="Bell E."/>
            <person name="Bernier-Latmani R."/>
            <person name="Bertilsson S."/>
            <person name="Dopson M."/>
        </authorList>
    </citation>
    <scope>NUCLEOTIDE SEQUENCE</scope>
    <source>
        <strain evidence="2">Modern_marine.mb.64</strain>
    </source>
</reference>